<reference evidence="1" key="1">
    <citation type="submission" date="2024-02" db="EMBL/GenBank/DDBJ databases">
        <title>Metagenome Assembled Genome of Zalaria obscura JY119.</title>
        <authorList>
            <person name="Vighnesh L."/>
            <person name="Jagadeeshwari U."/>
            <person name="Venkata Ramana C."/>
            <person name="Sasikala C."/>
        </authorList>
    </citation>
    <scope>NUCLEOTIDE SEQUENCE</scope>
    <source>
        <strain evidence="1">JY119</strain>
    </source>
</reference>
<protein>
    <submittedName>
        <fullName evidence="1">Uncharacterized protein</fullName>
    </submittedName>
</protein>
<sequence length="84" mass="8939">MADRSGLPMLGQLELGPRPGESSIIEPTEALRDGIIMPLCVIIGEESGDDCSARVWRLDSFSAMEPGAWAMCSRAACGGRPQAF</sequence>
<accession>A0ACC3SMS5</accession>
<keyword evidence="2" id="KW-1185">Reference proteome</keyword>
<proteinExistence type="predicted"/>
<dbReference type="Proteomes" id="UP001320706">
    <property type="component" value="Unassembled WGS sequence"/>
</dbReference>
<dbReference type="EMBL" id="JAMKPW020000005">
    <property type="protein sequence ID" value="KAK8217533.1"/>
    <property type="molecule type" value="Genomic_DNA"/>
</dbReference>
<comment type="caution">
    <text evidence="1">The sequence shown here is derived from an EMBL/GenBank/DDBJ whole genome shotgun (WGS) entry which is preliminary data.</text>
</comment>
<name>A0ACC3SMS5_9PEZI</name>
<evidence type="ECO:0000313" key="2">
    <source>
        <dbReference type="Proteomes" id="UP001320706"/>
    </source>
</evidence>
<gene>
    <name evidence="1" type="ORF">M8818_001291</name>
</gene>
<organism evidence="1 2">
    <name type="scientific">Zalaria obscura</name>
    <dbReference type="NCBI Taxonomy" id="2024903"/>
    <lineage>
        <taxon>Eukaryota</taxon>
        <taxon>Fungi</taxon>
        <taxon>Dikarya</taxon>
        <taxon>Ascomycota</taxon>
        <taxon>Pezizomycotina</taxon>
        <taxon>Dothideomycetes</taxon>
        <taxon>Dothideomycetidae</taxon>
        <taxon>Dothideales</taxon>
        <taxon>Zalariaceae</taxon>
        <taxon>Zalaria</taxon>
    </lineage>
</organism>
<evidence type="ECO:0000313" key="1">
    <source>
        <dbReference type="EMBL" id="KAK8217533.1"/>
    </source>
</evidence>